<dbReference type="PANTHER" id="PTHR15922">
    <property type="entry name" value="NEUROBLASTOMA-AMPLIFIED SEQUENCE"/>
    <property type="match status" value="1"/>
</dbReference>
<organism evidence="1 2">
    <name type="scientific">Protopolystoma xenopodis</name>
    <dbReference type="NCBI Taxonomy" id="117903"/>
    <lineage>
        <taxon>Eukaryota</taxon>
        <taxon>Metazoa</taxon>
        <taxon>Spiralia</taxon>
        <taxon>Lophotrochozoa</taxon>
        <taxon>Platyhelminthes</taxon>
        <taxon>Monogenea</taxon>
        <taxon>Polyopisthocotylea</taxon>
        <taxon>Polystomatidea</taxon>
        <taxon>Polystomatidae</taxon>
        <taxon>Protopolystoma</taxon>
    </lineage>
</organism>
<dbReference type="EMBL" id="CAAALY010029686">
    <property type="protein sequence ID" value="VEL16739.1"/>
    <property type="molecule type" value="Genomic_DNA"/>
</dbReference>
<gene>
    <name evidence="1" type="ORF">PXEA_LOCUS10179</name>
</gene>
<dbReference type="Proteomes" id="UP000784294">
    <property type="component" value="Unassembled WGS sequence"/>
</dbReference>
<dbReference type="AlphaFoldDB" id="A0A3S5FD55"/>
<feature type="non-terminal residue" evidence="1">
    <location>
        <position position="893"/>
    </location>
</feature>
<evidence type="ECO:0008006" key="3">
    <source>
        <dbReference type="Google" id="ProtNLM"/>
    </source>
</evidence>
<dbReference type="GO" id="GO:0000149">
    <property type="term" value="F:SNARE binding"/>
    <property type="evidence" value="ECO:0007669"/>
    <property type="project" value="TreeGrafter"/>
</dbReference>
<reference evidence="1" key="1">
    <citation type="submission" date="2018-11" db="EMBL/GenBank/DDBJ databases">
        <authorList>
            <consortium name="Pathogen Informatics"/>
        </authorList>
    </citation>
    <scope>NUCLEOTIDE SEQUENCE</scope>
</reference>
<dbReference type="PANTHER" id="PTHR15922:SF2">
    <property type="entry name" value="NBAS SUBUNIT OF NRZ TETHERING COMPLEX"/>
    <property type="match status" value="1"/>
</dbReference>
<name>A0A3S5FD55_9PLAT</name>
<dbReference type="GO" id="GO:0006890">
    <property type="term" value="P:retrograde vesicle-mediated transport, Golgi to endoplasmic reticulum"/>
    <property type="evidence" value="ECO:0007669"/>
    <property type="project" value="TreeGrafter"/>
</dbReference>
<accession>A0A3S5FD55</accession>
<comment type="caution">
    <text evidence="1">The sequence shown here is derived from an EMBL/GenBank/DDBJ whole genome shotgun (WGS) entry which is preliminary data.</text>
</comment>
<sequence>MSAEASKKVQSDDPSLSQSASKLLYLSDNLTEWTSPLETDRILHSTSPDISSRLMRGILTLGTLRTTDSDVTVMDSKKADKRDAFEDELQSSDRQDKLKVNIAGTTGSLLWQSAKALIAYLGKPPKAIHSYCQIRGTGFACQAVSFTPFDYPNSQLLCVLSLSRLEFFETSDNSDTTSEEIGELSEDIDDKYALSPEATDDKHLVSKPSFTRCWSLSHIDPMPHWRCLAVSKTSEDLPMPVIAIGYSNGSIELINSGIQEQTETDDAALYPDASLRRSRIHLPCSTELIAKNLVNFDASSLLPLASLDFIDQDHLLVVHISGFLHIWKLDWSSKRFPIRLLVNRLIGQTQHPVLAAAYDSESKFFVYSTLVNWPFDTRLHTKISSEAFSRHGLYLYCISVDPPHLKPSAPIHSTAGDLVDYSADDRWLFSKVMSNLLFLSGRLVSSLLSSQSSMRAADPHTDAIVMLRLTRPFSDGSSGTSLLAGGLHCSGAVSVWRLPSCEPLLLLAAPLSKLTADWPRPLAADSAYCLAWWTRRHMPTQNTDFLLALLQVGGLLTILDLTGLKNQLTSVCDRKLDCQTGREDDKGDCFNLVADEKEKDVPGLQLQRYSRFIKHVDLSECRYQRTDKTLLTVDSCGLGGGNVIVLQCLEINPMAMRPPKESSLEETAAPEASLSNISFGAKLFIRFIRLLEPLLIRIRLPRQQLLRLTGLPPSLLKKSLVNPISCDLKGTSSSPMTDTDPVLGEFTIVRLAATTSEGLFQHCLRAGEFAEAFAIAKRSGFPIDNVYKTQWLRPFLPGQKVLSSSEEFLSHIDTSLARVCNDPAWVVHQCLTRLPKAEWISSEWHSIDVLHCVRHMLELGLERLNSAGLDSSVAKHRIQTRLLNLYLSHISLF</sequence>
<evidence type="ECO:0000313" key="1">
    <source>
        <dbReference type="EMBL" id="VEL16739.1"/>
    </source>
</evidence>
<protein>
    <recommendedName>
        <fullName evidence="3">Neuroblastoma-amplified sequence N-terminal domain-containing protein</fullName>
    </recommendedName>
</protein>
<dbReference type="OrthoDB" id="19988at2759"/>
<proteinExistence type="predicted"/>
<keyword evidence="2" id="KW-1185">Reference proteome</keyword>
<dbReference type="GO" id="GO:0070939">
    <property type="term" value="C:Dsl1/NZR complex"/>
    <property type="evidence" value="ECO:0007669"/>
    <property type="project" value="TreeGrafter"/>
</dbReference>
<evidence type="ECO:0000313" key="2">
    <source>
        <dbReference type="Proteomes" id="UP000784294"/>
    </source>
</evidence>